<gene>
    <name evidence="1" type="ORF">AcetOrient_orf02996</name>
</gene>
<accession>A0A2Z5ZJ26</accession>
<evidence type="ECO:0000313" key="2">
    <source>
        <dbReference type="Proteomes" id="UP000270034"/>
    </source>
</evidence>
<protein>
    <submittedName>
        <fullName evidence="1">Alpha/beta-hydrolase</fullName>
    </submittedName>
</protein>
<dbReference type="Proteomes" id="UP000270034">
    <property type="component" value="Chromosome"/>
</dbReference>
<organism evidence="1 2">
    <name type="scientific">Acetobacter orientalis</name>
    <dbReference type="NCBI Taxonomy" id="146474"/>
    <lineage>
        <taxon>Bacteria</taxon>
        <taxon>Pseudomonadati</taxon>
        <taxon>Pseudomonadota</taxon>
        <taxon>Alphaproteobacteria</taxon>
        <taxon>Acetobacterales</taxon>
        <taxon>Acetobacteraceae</taxon>
        <taxon>Acetobacter</taxon>
    </lineage>
</organism>
<proteinExistence type="predicted"/>
<dbReference type="KEGG" id="aot:AcetOri_orf02996"/>
<sequence length="46" mass="4936">MKSFMSIKLLAFCVCSVLMLSFVFYGAYAIFVAPPPSGGCSMGICF</sequence>
<reference evidence="1 2" key="1">
    <citation type="submission" date="2018-02" db="EMBL/GenBank/DDBJ databases">
        <title>Acetobacter orientalis genome.</title>
        <authorList>
            <person name="Nakashima N."/>
            <person name="Tamura T."/>
        </authorList>
    </citation>
    <scope>NUCLEOTIDE SEQUENCE [LARGE SCALE GENOMIC DNA]</scope>
    <source>
        <strain evidence="1 2">FAN1</strain>
    </source>
</reference>
<name>A0A2Z5ZJ26_9PROT</name>
<keyword evidence="1" id="KW-0378">Hydrolase</keyword>
<dbReference type="GO" id="GO:0016787">
    <property type="term" value="F:hydrolase activity"/>
    <property type="evidence" value="ECO:0007669"/>
    <property type="project" value="UniProtKB-KW"/>
</dbReference>
<dbReference type="AlphaFoldDB" id="A0A2Z5ZJ26"/>
<dbReference type="EMBL" id="AP018515">
    <property type="protein sequence ID" value="BBC80359.1"/>
    <property type="molecule type" value="Genomic_DNA"/>
</dbReference>
<evidence type="ECO:0000313" key="1">
    <source>
        <dbReference type="EMBL" id="BBC80359.1"/>
    </source>
</evidence>